<comment type="caution">
    <text evidence="16">The sequence shown here is derived from an EMBL/GenBank/DDBJ whole genome shotgun (WGS) entry which is preliminary data.</text>
</comment>
<evidence type="ECO:0000256" key="12">
    <source>
        <dbReference type="ARBA" id="ARBA00023242"/>
    </source>
</evidence>
<dbReference type="EMBL" id="AMKT01000094">
    <property type="protein sequence ID" value="OXG11848.1"/>
    <property type="molecule type" value="Genomic_DNA"/>
</dbReference>
<evidence type="ECO:0000256" key="7">
    <source>
        <dbReference type="ARBA" id="ARBA00022771"/>
    </source>
</evidence>
<evidence type="ECO:0000256" key="13">
    <source>
        <dbReference type="ARBA" id="ARBA00033341"/>
    </source>
</evidence>
<reference evidence="16 17" key="1">
    <citation type="submission" date="2017-06" db="EMBL/GenBank/DDBJ databases">
        <title>Global population genomics of the pathogenic fungus Cryptococcus neoformans var. grubii.</title>
        <authorList>
            <person name="Cuomo C."/>
            <person name="Litvintseva A."/>
            <person name="Chen Y."/>
            <person name="Young S."/>
            <person name="Zeng Q."/>
            <person name="Chapman S."/>
            <person name="Gujja S."/>
            <person name="Saif S."/>
            <person name="Birren B."/>
        </authorList>
    </citation>
    <scope>NUCLEOTIDE SEQUENCE [LARGE SCALE GENOMIC DNA]</scope>
    <source>
        <strain evidence="16 17">Tu259-1</strain>
    </source>
</reference>
<dbReference type="GO" id="GO:0006355">
    <property type="term" value="P:regulation of DNA-templated transcription"/>
    <property type="evidence" value="ECO:0007669"/>
    <property type="project" value="InterPro"/>
</dbReference>
<keyword evidence="11 14" id="KW-0234">DNA repair</keyword>
<evidence type="ECO:0000256" key="9">
    <source>
        <dbReference type="ARBA" id="ARBA00023015"/>
    </source>
</evidence>
<keyword evidence="12 14" id="KW-0539">Nucleus</keyword>
<evidence type="ECO:0000256" key="8">
    <source>
        <dbReference type="ARBA" id="ARBA00022833"/>
    </source>
</evidence>
<evidence type="ECO:0000313" key="16">
    <source>
        <dbReference type="EMBL" id="OXG11848.1"/>
    </source>
</evidence>
<evidence type="ECO:0000256" key="3">
    <source>
        <dbReference type="ARBA" id="ARBA00005273"/>
    </source>
</evidence>
<evidence type="ECO:0000256" key="14">
    <source>
        <dbReference type="RuleBase" id="RU368090"/>
    </source>
</evidence>
<name>A0A854QBR3_CRYNE</name>
<proteinExistence type="inferred from homology"/>
<dbReference type="AlphaFoldDB" id="A0A854QBR3"/>
<comment type="function">
    <text evidence="1 14">Component of the general transcription and DNA repair factor IIH (TFIIH) core complex, which is involved in general and transcription-coupled nucleotide excision repair (NER) of damaged DNA and, when complexed to TFIIK, in RNA transcription by RNA polymerase II. In NER, TFIIH acts by opening DNA around the lesion to allow the excision of the damaged oligonucleotide and its replacement by a new DNA fragment. In transcription, TFIIH has an essential role in transcription initiation. When the pre-initiation complex (PIC) has been established, TFIIH is required for promoter opening and promoter escape. Phosphorylation of the C-terminal tail (CTD) of the largest subunit of RNA polymerase II by the kinase module TFIIK controls the initiation of transcription.</text>
</comment>
<dbReference type="PANTHER" id="PTHR12831">
    <property type="entry name" value="TRANSCRIPTION INITIATION FACTOR IIH TFIIH , POLYPEPTIDE 3-RELATED"/>
    <property type="match status" value="1"/>
</dbReference>
<organism evidence="16 17">
    <name type="scientific">Cryptococcus neoformans Tu259-1</name>
    <dbReference type="NCBI Taxonomy" id="1230072"/>
    <lineage>
        <taxon>Eukaryota</taxon>
        <taxon>Fungi</taxon>
        <taxon>Dikarya</taxon>
        <taxon>Basidiomycota</taxon>
        <taxon>Agaricomycotina</taxon>
        <taxon>Tremellomycetes</taxon>
        <taxon>Tremellales</taxon>
        <taxon>Cryptococcaceae</taxon>
        <taxon>Cryptococcus</taxon>
        <taxon>Cryptococcus neoformans species complex</taxon>
    </lineage>
</organism>
<dbReference type="OrthoDB" id="17307at2759"/>
<evidence type="ECO:0000313" key="17">
    <source>
        <dbReference type="Proteomes" id="UP000199727"/>
    </source>
</evidence>
<dbReference type="GO" id="GO:0006289">
    <property type="term" value="P:nucleotide-excision repair"/>
    <property type="evidence" value="ECO:0007669"/>
    <property type="project" value="UniProtKB-UniRule"/>
</dbReference>
<evidence type="ECO:0000256" key="11">
    <source>
        <dbReference type="ARBA" id="ARBA00023204"/>
    </source>
</evidence>
<feature type="compositionally biased region" description="Low complexity" evidence="15">
    <location>
        <begin position="175"/>
        <end position="184"/>
    </location>
</feature>
<dbReference type="GO" id="GO:0000439">
    <property type="term" value="C:transcription factor TFIIH core complex"/>
    <property type="evidence" value="ECO:0007669"/>
    <property type="project" value="UniProtKB-UniRule"/>
</dbReference>
<feature type="compositionally biased region" description="Basic and acidic residues" evidence="15">
    <location>
        <begin position="217"/>
        <end position="235"/>
    </location>
</feature>
<comment type="similarity">
    <text evidence="3 14">Belongs to the TFB4 family.</text>
</comment>
<evidence type="ECO:0000256" key="4">
    <source>
        <dbReference type="ARBA" id="ARBA00021280"/>
    </source>
</evidence>
<evidence type="ECO:0000256" key="1">
    <source>
        <dbReference type="ARBA" id="ARBA00002817"/>
    </source>
</evidence>
<feature type="region of interest" description="Disordered" evidence="15">
    <location>
        <begin position="394"/>
        <end position="428"/>
    </location>
</feature>
<keyword evidence="5 14" id="KW-0479">Metal-binding</keyword>
<evidence type="ECO:0000256" key="5">
    <source>
        <dbReference type="ARBA" id="ARBA00022723"/>
    </source>
</evidence>
<keyword evidence="7 14" id="KW-0863">Zinc-finger</keyword>
<dbReference type="InterPro" id="IPR036465">
    <property type="entry name" value="vWFA_dom_sf"/>
</dbReference>
<dbReference type="InterPro" id="IPR004600">
    <property type="entry name" value="TFIIH_Tfb4/GTF2H3"/>
</dbReference>
<dbReference type="GO" id="GO:0005675">
    <property type="term" value="C:transcription factor TFIIH holo complex"/>
    <property type="evidence" value="ECO:0007669"/>
    <property type="project" value="UniProtKB-UniRule"/>
</dbReference>
<keyword evidence="8 14" id="KW-0862">Zinc</keyword>
<dbReference type="Proteomes" id="UP000199727">
    <property type="component" value="Unassembled WGS sequence"/>
</dbReference>
<evidence type="ECO:0000256" key="2">
    <source>
        <dbReference type="ARBA" id="ARBA00004123"/>
    </source>
</evidence>
<dbReference type="GO" id="GO:0008270">
    <property type="term" value="F:zinc ion binding"/>
    <property type="evidence" value="ECO:0007669"/>
    <property type="project" value="UniProtKB-KW"/>
</dbReference>
<accession>A0A854QBR3</accession>
<feature type="region of interest" description="Disordered" evidence="15">
    <location>
        <begin position="203"/>
        <end position="242"/>
    </location>
</feature>
<gene>
    <name evidence="16" type="ORF">C361_06416</name>
</gene>
<dbReference type="Pfam" id="PF03850">
    <property type="entry name" value="Tfb4"/>
    <property type="match status" value="1"/>
</dbReference>
<sequence length="428" mass="46589">MPSPPSTLIVILDTHPLAWHLLSRLPPAPPLPDNKIVNNATSSPTSLDQFMTILIVFLNAHLASKWGNEVVVYTASAGKAELIYPLSNEKIRQRGEGAKPNANMYRPFQVLDERIEEGLKEVVREEERKLNTEGPAFINEPPAMVSALTKALCFINRRISPSVPTDPTALPPSSDPNNNTSDNSGGLLPSKEVRILVINATPGAAVGGRADPDGDSEGSHGTEKENGDANEEERKSQRRQQRMRGGYVGLMNCVFAAQKAKVPIDILSLPPSTIDSSPPVFLQQAAHLTDGVYWQWNGRGGLLQYLHSIYLTPPSLRHNPFVTPPQDAVNFRAVCFCHHRTLDVGFVCSVCLSIFCEPKPICAMCKTRFPIKSIPRLRTLAGLNTRIQVPDTVVKPPAPKSSSTNATGGRAGVIGWKGDNRGEPIVID</sequence>
<feature type="region of interest" description="Disordered" evidence="15">
    <location>
        <begin position="163"/>
        <end position="188"/>
    </location>
</feature>
<evidence type="ECO:0000256" key="10">
    <source>
        <dbReference type="ARBA" id="ARBA00023163"/>
    </source>
</evidence>
<keyword evidence="9 14" id="KW-0805">Transcription regulation</keyword>
<dbReference type="PANTHER" id="PTHR12831:SF0">
    <property type="entry name" value="GENERAL TRANSCRIPTION FACTOR IIH SUBUNIT 3"/>
    <property type="match status" value="1"/>
</dbReference>
<evidence type="ECO:0000256" key="15">
    <source>
        <dbReference type="SAM" id="MobiDB-lite"/>
    </source>
</evidence>
<evidence type="ECO:0000256" key="6">
    <source>
        <dbReference type="ARBA" id="ARBA00022763"/>
    </source>
</evidence>
<comment type="subunit">
    <text evidence="14">Component of the 7-subunit TFIIH core complex composed of XPB/SSL2, XPD/RAD3, SSL1, TFB1, TFB2, TFB4 and TFB5, which is active in NER. The core complex associates with the 3-subunit CTD-kinase module TFIIK composed of CCL1, KIN28 and TFB3 to form the 10-subunit holoenzyme (holo-TFIIH) active in transcription.</text>
</comment>
<comment type="subcellular location">
    <subcellularLocation>
        <location evidence="2 14">Nucleus</location>
    </subcellularLocation>
</comment>
<protein>
    <recommendedName>
        <fullName evidence="4 14">General transcription and DNA repair factor IIH subunit TFB4</fullName>
        <shortName evidence="14">TFIIH subunit TFB4</shortName>
    </recommendedName>
    <alternativeName>
        <fullName evidence="13 14">RNA polymerase II transcription factor B subunit 4</fullName>
    </alternativeName>
</protein>
<keyword evidence="10 14" id="KW-0804">Transcription</keyword>
<dbReference type="Gene3D" id="3.40.50.410">
    <property type="entry name" value="von Willebrand factor, type A domain"/>
    <property type="match status" value="1"/>
</dbReference>
<keyword evidence="6 14" id="KW-0227">DNA damage</keyword>